<evidence type="ECO:0000313" key="3">
    <source>
        <dbReference type="Proteomes" id="UP001178461"/>
    </source>
</evidence>
<dbReference type="EMBL" id="OX395128">
    <property type="protein sequence ID" value="CAI5769881.1"/>
    <property type="molecule type" value="Genomic_DNA"/>
</dbReference>
<gene>
    <name evidence="2" type="ORF">PODLI_1B007674</name>
</gene>
<name>A0AA35K163_9SAUR</name>
<dbReference type="AlphaFoldDB" id="A0AA35K163"/>
<feature type="compositionally biased region" description="Basic and acidic residues" evidence="1">
    <location>
        <begin position="32"/>
        <end position="41"/>
    </location>
</feature>
<feature type="non-terminal residue" evidence="2">
    <location>
        <position position="121"/>
    </location>
</feature>
<accession>A0AA35K163</accession>
<feature type="region of interest" description="Disordered" evidence="1">
    <location>
        <begin position="65"/>
        <end position="121"/>
    </location>
</feature>
<keyword evidence="3" id="KW-1185">Reference proteome</keyword>
<feature type="region of interest" description="Disordered" evidence="1">
    <location>
        <begin position="26"/>
        <end position="49"/>
    </location>
</feature>
<evidence type="ECO:0000313" key="2">
    <source>
        <dbReference type="EMBL" id="CAI5769881.1"/>
    </source>
</evidence>
<protein>
    <submittedName>
        <fullName evidence="2">Uncharacterized protein</fullName>
    </submittedName>
</protein>
<feature type="compositionally biased region" description="Basic residues" evidence="1">
    <location>
        <begin position="94"/>
        <end position="113"/>
    </location>
</feature>
<sequence length="121" mass="12966">SAAAATSSRHQPRRCGRFPRACGAAEVFGPETRSRHGHTEGRGSPLPKAISNPCMIFIHCAKEQPSTARNGGTSMVVGLSAGRGEDPREIQTHTRTHAHPSAHTRAGIGRRRGQSGEPRRQ</sequence>
<evidence type="ECO:0000256" key="1">
    <source>
        <dbReference type="SAM" id="MobiDB-lite"/>
    </source>
</evidence>
<dbReference type="Proteomes" id="UP001178461">
    <property type="component" value="Chromosome 3"/>
</dbReference>
<feature type="compositionally biased region" description="Basic and acidic residues" evidence="1">
    <location>
        <begin position="83"/>
        <end position="92"/>
    </location>
</feature>
<feature type="region of interest" description="Disordered" evidence="1">
    <location>
        <begin position="1"/>
        <end position="20"/>
    </location>
</feature>
<organism evidence="2 3">
    <name type="scientific">Podarcis lilfordi</name>
    <name type="common">Lilford's wall lizard</name>
    <dbReference type="NCBI Taxonomy" id="74358"/>
    <lineage>
        <taxon>Eukaryota</taxon>
        <taxon>Metazoa</taxon>
        <taxon>Chordata</taxon>
        <taxon>Craniata</taxon>
        <taxon>Vertebrata</taxon>
        <taxon>Euteleostomi</taxon>
        <taxon>Lepidosauria</taxon>
        <taxon>Squamata</taxon>
        <taxon>Bifurcata</taxon>
        <taxon>Unidentata</taxon>
        <taxon>Episquamata</taxon>
        <taxon>Laterata</taxon>
        <taxon>Lacertibaenia</taxon>
        <taxon>Lacertidae</taxon>
        <taxon>Podarcis</taxon>
    </lineage>
</organism>
<reference evidence="2" key="1">
    <citation type="submission" date="2022-12" db="EMBL/GenBank/DDBJ databases">
        <authorList>
            <person name="Alioto T."/>
            <person name="Alioto T."/>
            <person name="Gomez Garrido J."/>
        </authorList>
    </citation>
    <scope>NUCLEOTIDE SEQUENCE</scope>
</reference>
<proteinExistence type="predicted"/>
<feature type="non-terminal residue" evidence="2">
    <location>
        <position position="1"/>
    </location>
</feature>